<dbReference type="EMBL" id="QJKJ01017211">
    <property type="protein sequence ID" value="RDX59132.1"/>
    <property type="molecule type" value="Genomic_DNA"/>
</dbReference>
<proteinExistence type="predicted"/>
<name>A0A371E1V1_MUCPR</name>
<evidence type="ECO:0000313" key="2">
    <source>
        <dbReference type="Proteomes" id="UP000257109"/>
    </source>
</evidence>
<sequence>MRLDLKRTISLMLMVKASIKVVEDLRLILEIGDHSDVSKTLYHNHFIDITILCDGLYKLNIDDLYAKTLLTLHFLVNVWVTFLKKD</sequence>
<gene>
    <name evidence="1" type="ORF">CR513_61905</name>
</gene>
<dbReference type="Proteomes" id="UP000257109">
    <property type="component" value="Unassembled WGS sequence"/>
</dbReference>
<dbReference type="AlphaFoldDB" id="A0A371E1V1"/>
<protein>
    <submittedName>
        <fullName evidence="1">Uncharacterized protein</fullName>
    </submittedName>
</protein>
<accession>A0A371E1V1</accession>
<evidence type="ECO:0000313" key="1">
    <source>
        <dbReference type="EMBL" id="RDX59132.1"/>
    </source>
</evidence>
<comment type="caution">
    <text evidence="1">The sequence shown here is derived from an EMBL/GenBank/DDBJ whole genome shotgun (WGS) entry which is preliminary data.</text>
</comment>
<keyword evidence="2" id="KW-1185">Reference proteome</keyword>
<organism evidence="1 2">
    <name type="scientific">Mucuna pruriens</name>
    <name type="common">Velvet bean</name>
    <name type="synonym">Dolichos pruriens</name>
    <dbReference type="NCBI Taxonomy" id="157652"/>
    <lineage>
        <taxon>Eukaryota</taxon>
        <taxon>Viridiplantae</taxon>
        <taxon>Streptophyta</taxon>
        <taxon>Embryophyta</taxon>
        <taxon>Tracheophyta</taxon>
        <taxon>Spermatophyta</taxon>
        <taxon>Magnoliopsida</taxon>
        <taxon>eudicotyledons</taxon>
        <taxon>Gunneridae</taxon>
        <taxon>Pentapetalae</taxon>
        <taxon>rosids</taxon>
        <taxon>fabids</taxon>
        <taxon>Fabales</taxon>
        <taxon>Fabaceae</taxon>
        <taxon>Papilionoideae</taxon>
        <taxon>50 kb inversion clade</taxon>
        <taxon>NPAAA clade</taxon>
        <taxon>indigoferoid/millettioid clade</taxon>
        <taxon>Phaseoleae</taxon>
        <taxon>Mucuna</taxon>
    </lineage>
</organism>
<reference evidence="1" key="1">
    <citation type="submission" date="2018-05" db="EMBL/GenBank/DDBJ databases">
        <title>Draft genome of Mucuna pruriens seed.</title>
        <authorList>
            <person name="Nnadi N.E."/>
            <person name="Vos R."/>
            <person name="Hasami M.H."/>
            <person name="Devisetty U.K."/>
            <person name="Aguiy J.C."/>
        </authorList>
    </citation>
    <scope>NUCLEOTIDE SEQUENCE [LARGE SCALE GENOMIC DNA]</scope>
    <source>
        <strain evidence="1">JCA_2017</strain>
    </source>
</reference>
<feature type="non-terminal residue" evidence="1">
    <location>
        <position position="1"/>
    </location>
</feature>